<dbReference type="PANTHER" id="PTHR33154:SF33">
    <property type="entry name" value="TRANSCRIPTIONAL REPRESSOR SDPR"/>
    <property type="match status" value="1"/>
</dbReference>
<protein>
    <submittedName>
        <fullName evidence="5">Transcriptional regulator, ArsR family</fullName>
    </submittedName>
</protein>
<evidence type="ECO:0000256" key="3">
    <source>
        <dbReference type="ARBA" id="ARBA00023163"/>
    </source>
</evidence>
<reference evidence="5 6" key="1">
    <citation type="submission" date="2017-05" db="EMBL/GenBank/DDBJ databases">
        <title>Functional genome analysis of Paenibacillus pasadenensis strain R16: insights on endophytic life style and antifungal activity.</title>
        <authorList>
            <person name="Passera A."/>
            <person name="Marcolungo L."/>
            <person name="Casati P."/>
            <person name="Brasca M."/>
            <person name="Quaglino F."/>
            <person name="Delledonne M."/>
        </authorList>
    </citation>
    <scope>NUCLEOTIDE SEQUENCE [LARGE SCALE GENOMIC DNA]</scope>
    <source>
        <strain evidence="5 6">R16</strain>
    </source>
</reference>
<dbReference type="SUPFAM" id="SSF46785">
    <property type="entry name" value="Winged helix' DNA-binding domain"/>
    <property type="match status" value="1"/>
</dbReference>
<dbReference type="RefSeq" id="WP_101808774.1">
    <property type="nucleotide sequence ID" value="NZ_NFEZ01000004.1"/>
</dbReference>
<keyword evidence="2" id="KW-0238">DNA-binding</keyword>
<sequence>MTYDITITFKPLHEAMSSLHAYICRQSHKKLDLPAAWAAEVKARLEPQFAELLDELAINADWKLTFLLVHLSPAEDASGFAAWLRGQGAGELYERLAPYCSQFPKDMAAFRDLTASVFERWEEQYFRSVDREAIVRLGAVCRERRTALADADDLDKYVDETTNGLRFEPIDGLRELVLIPQMHFQPINVIFHFRRMTICYYAARIDLREDEFLSAHDFRIIRSLGERSRLKILRFLHGGPRSFIEIVRHLQLSKGITHDHIGKLRSAGLIHAHFEGETLTVYSLRKGALERMQAALKAYIES</sequence>
<dbReference type="InterPro" id="IPR051081">
    <property type="entry name" value="HTH_MetalResp_TranReg"/>
</dbReference>
<keyword evidence="1" id="KW-0805">Transcription regulation</keyword>
<gene>
    <name evidence="5" type="ORF">B8V81_3367</name>
</gene>
<dbReference type="GO" id="GO:0003677">
    <property type="term" value="F:DNA binding"/>
    <property type="evidence" value="ECO:0007669"/>
    <property type="project" value="UniProtKB-KW"/>
</dbReference>
<dbReference type="InterPro" id="IPR036390">
    <property type="entry name" value="WH_DNA-bd_sf"/>
</dbReference>
<dbReference type="PANTHER" id="PTHR33154">
    <property type="entry name" value="TRANSCRIPTIONAL REGULATOR, ARSR FAMILY"/>
    <property type="match status" value="1"/>
</dbReference>
<keyword evidence="6" id="KW-1185">Reference proteome</keyword>
<name>A0A2N5N3L5_9BACL</name>
<feature type="domain" description="HTH arsR-type" evidence="4">
    <location>
        <begin position="219"/>
        <end position="297"/>
    </location>
</feature>
<accession>A0A2N5N3L5</accession>
<dbReference type="InterPro" id="IPR036388">
    <property type="entry name" value="WH-like_DNA-bd_sf"/>
</dbReference>
<evidence type="ECO:0000256" key="2">
    <source>
        <dbReference type="ARBA" id="ARBA00023125"/>
    </source>
</evidence>
<dbReference type="Proteomes" id="UP000234789">
    <property type="component" value="Unassembled WGS sequence"/>
</dbReference>
<dbReference type="InterPro" id="IPR001845">
    <property type="entry name" value="HTH_ArsR_DNA-bd_dom"/>
</dbReference>
<dbReference type="GO" id="GO:0003700">
    <property type="term" value="F:DNA-binding transcription factor activity"/>
    <property type="evidence" value="ECO:0007669"/>
    <property type="project" value="InterPro"/>
</dbReference>
<comment type="caution">
    <text evidence="5">The sequence shown here is derived from an EMBL/GenBank/DDBJ whole genome shotgun (WGS) entry which is preliminary data.</text>
</comment>
<dbReference type="CDD" id="cd00090">
    <property type="entry name" value="HTH_ARSR"/>
    <property type="match status" value="1"/>
</dbReference>
<keyword evidence="3" id="KW-0804">Transcription</keyword>
<organism evidence="5 6">
    <name type="scientific">Paenibacillus pasadenensis</name>
    <dbReference type="NCBI Taxonomy" id="217090"/>
    <lineage>
        <taxon>Bacteria</taxon>
        <taxon>Bacillati</taxon>
        <taxon>Bacillota</taxon>
        <taxon>Bacilli</taxon>
        <taxon>Bacillales</taxon>
        <taxon>Paenibacillaceae</taxon>
        <taxon>Paenibacillus</taxon>
    </lineage>
</organism>
<evidence type="ECO:0000313" key="6">
    <source>
        <dbReference type="Proteomes" id="UP000234789"/>
    </source>
</evidence>
<evidence type="ECO:0000259" key="4">
    <source>
        <dbReference type="SMART" id="SM00418"/>
    </source>
</evidence>
<dbReference type="Pfam" id="PF01022">
    <property type="entry name" value="HTH_5"/>
    <property type="match status" value="1"/>
</dbReference>
<dbReference type="EMBL" id="NFEZ01000004">
    <property type="protein sequence ID" value="PLT44936.1"/>
    <property type="molecule type" value="Genomic_DNA"/>
</dbReference>
<evidence type="ECO:0000313" key="5">
    <source>
        <dbReference type="EMBL" id="PLT44936.1"/>
    </source>
</evidence>
<evidence type="ECO:0000256" key="1">
    <source>
        <dbReference type="ARBA" id="ARBA00023015"/>
    </source>
</evidence>
<dbReference type="AlphaFoldDB" id="A0A2N5N3L5"/>
<dbReference type="InterPro" id="IPR011991">
    <property type="entry name" value="ArsR-like_HTH"/>
</dbReference>
<dbReference type="Gene3D" id="1.10.10.10">
    <property type="entry name" value="Winged helix-like DNA-binding domain superfamily/Winged helix DNA-binding domain"/>
    <property type="match status" value="1"/>
</dbReference>
<dbReference type="SMART" id="SM00418">
    <property type="entry name" value="HTH_ARSR"/>
    <property type="match status" value="1"/>
</dbReference>
<proteinExistence type="predicted"/>